<dbReference type="InterPro" id="IPR010982">
    <property type="entry name" value="Lambda_DNA-bd_dom_sf"/>
</dbReference>
<dbReference type="EMBL" id="JACCBN010000001">
    <property type="protein sequence ID" value="NYD37951.1"/>
    <property type="molecule type" value="Genomic_DNA"/>
</dbReference>
<dbReference type="Pfam" id="PF13560">
    <property type="entry name" value="HTH_31"/>
    <property type="match status" value="1"/>
</dbReference>
<dbReference type="SUPFAM" id="SSF47413">
    <property type="entry name" value="lambda repressor-like DNA-binding domains"/>
    <property type="match status" value="1"/>
</dbReference>
<dbReference type="AlphaFoldDB" id="A0A7Y9DYZ4"/>
<evidence type="ECO:0000259" key="1">
    <source>
        <dbReference type="PROSITE" id="PS50943"/>
    </source>
</evidence>
<reference evidence="2 3" key="1">
    <citation type="submission" date="2020-07" db="EMBL/GenBank/DDBJ databases">
        <title>Sequencing the genomes of 1000 actinobacteria strains.</title>
        <authorList>
            <person name="Klenk H.-P."/>
        </authorList>
    </citation>
    <scope>NUCLEOTIDE SEQUENCE [LARGE SCALE GENOMIC DNA]</scope>
    <source>
        <strain evidence="2 3">DSM 45772</strain>
    </source>
</reference>
<dbReference type="GO" id="GO:0003677">
    <property type="term" value="F:DNA binding"/>
    <property type="evidence" value="ECO:0007669"/>
    <property type="project" value="InterPro"/>
</dbReference>
<dbReference type="Pfam" id="PF19054">
    <property type="entry name" value="DUF5753"/>
    <property type="match status" value="1"/>
</dbReference>
<dbReference type="CDD" id="cd00093">
    <property type="entry name" value="HTH_XRE"/>
    <property type="match status" value="1"/>
</dbReference>
<dbReference type="RefSeq" id="WP_179795461.1">
    <property type="nucleotide sequence ID" value="NZ_BAABHP010000024.1"/>
</dbReference>
<organism evidence="2 3">
    <name type="scientific">Actinomycetospora corticicola</name>
    <dbReference type="NCBI Taxonomy" id="663602"/>
    <lineage>
        <taxon>Bacteria</taxon>
        <taxon>Bacillati</taxon>
        <taxon>Actinomycetota</taxon>
        <taxon>Actinomycetes</taxon>
        <taxon>Pseudonocardiales</taxon>
        <taxon>Pseudonocardiaceae</taxon>
        <taxon>Actinomycetospora</taxon>
    </lineage>
</organism>
<dbReference type="InterPro" id="IPR043917">
    <property type="entry name" value="DUF5753"/>
</dbReference>
<accession>A0A7Y9DYZ4</accession>
<gene>
    <name evidence="2" type="ORF">BJ983_004053</name>
</gene>
<dbReference type="Gene3D" id="1.10.260.40">
    <property type="entry name" value="lambda repressor-like DNA-binding domains"/>
    <property type="match status" value="1"/>
</dbReference>
<keyword evidence="3" id="KW-1185">Reference proteome</keyword>
<evidence type="ECO:0000313" key="2">
    <source>
        <dbReference type="EMBL" id="NYD37951.1"/>
    </source>
</evidence>
<evidence type="ECO:0000313" key="3">
    <source>
        <dbReference type="Proteomes" id="UP000535890"/>
    </source>
</evidence>
<dbReference type="Proteomes" id="UP000535890">
    <property type="component" value="Unassembled WGS sequence"/>
</dbReference>
<feature type="domain" description="HTH cro/C1-type" evidence="1">
    <location>
        <begin position="22"/>
        <end position="76"/>
    </location>
</feature>
<comment type="caution">
    <text evidence="2">The sequence shown here is derived from an EMBL/GenBank/DDBJ whole genome shotgun (WGS) entry which is preliminary data.</text>
</comment>
<protein>
    <submittedName>
        <fullName evidence="2">Transcriptional regulator with XRE-family HTH domain</fullName>
    </submittedName>
</protein>
<dbReference type="PROSITE" id="PS50943">
    <property type="entry name" value="HTH_CROC1"/>
    <property type="match status" value="1"/>
</dbReference>
<dbReference type="InterPro" id="IPR001387">
    <property type="entry name" value="Cro/C1-type_HTH"/>
</dbReference>
<sequence length="289" mass="32322">MSTGSTGAFGPVVVRRRLGAALRRLREEAGLRLDQVAAELEWSASKISRLETGHSIAKTWDVRNLLTVYGMESGDLRADILRWVEEARAVAWWQPFSDADPGDLDYFISLEAEASSIHHFCSVIPGLLQTEGYARAILTDMLTERHGLSDSAIDGLVNVRVKRQEVLAREDDPLALRVVLDEGALLHRIGDDGVMTAQLRHLLALRHNVDLRIRPLSAPVRRYGLSPWTIFFPRQASYDPVIVCVEAAGRDHYVEESGQVDEFRSAFAGLLSDSLDNERSVELIRQLIR</sequence>
<name>A0A7Y9DYZ4_9PSEU</name>
<proteinExistence type="predicted"/>
<dbReference type="SMART" id="SM00530">
    <property type="entry name" value="HTH_XRE"/>
    <property type="match status" value="1"/>
</dbReference>